<dbReference type="STRING" id="230819.A0A5C3KHQ2"/>
<evidence type="ECO:0000256" key="1">
    <source>
        <dbReference type="SAM" id="Coils"/>
    </source>
</evidence>
<dbReference type="OrthoDB" id="524326at2759"/>
<feature type="region of interest" description="Disordered" evidence="2">
    <location>
        <begin position="224"/>
        <end position="243"/>
    </location>
</feature>
<evidence type="ECO:0000256" key="2">
    <source>
        <dbReference type="SAM" id="MobiDB-lite"/>
    </source>
</evidence>
<sequence>MFYPTPEELELVADVLTHANCQDTRVLSREAATDIFPRSKLSLVDLKMIWDISDNEPYGTLNTKELAMALRLMGWVQAGEELHKRLLSQPGPLPTLDGISDVRRPRGSLVGHLVEPIITGVTQHRRQNTSPETAGPPPYELITPFNWLSEYRDSPSSPTSSHSSSVFRTYEKQRQPVERSPPRHQDPPLASSNVSLETTPTEASFIPMQMRPVTLPDISFLTSLNSENKSPRKRNRGETLGEASTLPPVYREKPRIIVQSSTNPTQSPIRPLPMPVSPSSSTTPQTPALNIDCSSPLPFTPDAPTFVTTAYEYPPLSPLSPTSLDTNVSLPTPDSSPLPLIPDTPTRIVALATPEADHHSTALVPAVEDTDVLKTQLSEAQSEIEQLRSQISDMEGAVSNILNDFKPKINFEADDGVITVLTRRLKELQEIEKKHAESSRLVEKAAIALDRFKRQKADQKELLQKIIDKHAETIAQQKEQIAVVEANRAAAEILAAKAVTVLAENRVLKDKLEGRDGSISEEKESLRKRVRELEKELEELQFCDADDSHRLHAEAKCEENEELRRRIAFMEVERKEAESKTASEIAELRRQLLEAKRDNARLALAEALDNASDTASDRPYWIEDEEDSSEEGFNA</sequence>
<proteinExistence type="predicted"/>
<gene>
    <name evidence="4" type="ORF">FA15DRAFT_674420</name>
</gene>
<feature type="compositionally biased region" description="Basic and acidic residues" evidence="2">
    <location>
        <begin position="169"/>
        <end position="186"/>
    </location>
</feature>
<feature type="compositionally biased region" description="Low complexity" evidence="2">
    <location>
        <begin position="154"/>
        <end position="165"/>
    </location>
</feature>
<feature type="compositionally biased region" description="Polar residues" evidence="2">
    <location>
        <begin position="190"/>
        <end position="199"/>
    </location>
</feature>
<dbReference type="Proteomes" id="UP000307440">
    <property type="component" value="Unassembled WGS sequence"/>
</dbReference>
<dbReference type="Pfam" id="PF12763">
    <property type="entry name" value="EH"/>
    <property type="match status" value="1"/>
</dbReference>
<dbReference type="SUPFAM" id="SSF47473">
    <property type="entry name" value="EF-hand"/>
    <property type="match status" value="1"/>
</dbReference>
<reference evidence="4 5" key="1">
    <citation type="journal article" date="2019" name="Nat. Ecol. Evol.">
        <title>Megaphylogeny resolves global patterns of mushroom evolution.</title>
        <authorList>
            <person name="Varga T."/>
            <person name="Krizsan K."/>
            <person name="Foldi C."/>
            <person name="Dima B."/>
            <person name="Sanchez-Garcia M."/>
            <person name="Sanchez-Ramirez S."/>
            <person name="Szollosi G.J."/>
            <person name="Szarkandi J.G."/>
            <person name="Papp V."/>
            <person name="Albert L."/>
            <person name="Andreopoulos W."/>
            <person name="Angelini C."/>
            <person name="Antonin V."/>
            <person name="Barry K.W."/>
            <person name="Bougher N.L."/>
            <person name="Buchanan P."/>
            <person name="Buyck B."/>
            <person name="Bense V."/>
            <person name="Catcheside P."/>
            <person name="Chovatia M."/>
            <person name="Cooper J."/>
            <person name="Damon W."/>
            <person name="Desjardin D."/>
            <person name="Finy P."/>
            <person name="Geml J."/>
            <person name="Haridas S."/>
            <person name="Hughes K."/>
            <person name="Justo A."/>
            <person name="Karasinski D."/>
            <person name="Kautmanova I."/>
            <person name="Kiss B."/>
            <person name="Kocsube S."/>
            <person name="Kotiranta H."/>
            <person name="LaButti K.M."/>
            <person name="Lechner B.E."/>
            <person name="Liimatainen K."/>
            <person name="Lipzen A."/>
            <person name="Lukacs Z."/>
            <person name="Mihaltcheva S."/>
            <person name="Morgado L.N."/>
            <person name="Niskanen T."/>
            <person name="Noordeloos M.E."/>
            <person name="Ohm R.A."/>
            <person name="Ortiz-Santana B."/>
            <person name="Ovrebo C."/>
            <person name="Racz N."/>
            <person name="Riley R."/>
            <person name="Savchenko A."/>
            <person name="Shiryaev A."/>
            <person name="Soop K."/>
            <person name="Spirin V."/>
            <person name="Szebenyi C."/>
            <person name="Tomsovsky M."/>
            <person name="Tulloss R.E."/>
            <person name="Uehling J."/>
            <person name="Grigoriev I.V."/>
            <person name="Vagvolgyi C."/>
            <person name="Papp T."/>
            <person name="Martin F.M."/>
            <person name="Miettinen O."/>
            <person name="Hibbett D.S."/>
            <person name="Nagy L.G."/>
        </authorList>
    </citation>
    <scope>NUCLEOTIDE SEQUENCE [LARGE SCALE GENOMIC DNA]</scope>
    <source>
        <strain evidence="4 5">CBS 121175</strain>
    </source>
</reference>
<keyword evidence="1" id="KW-0175">Coiled coil</keyword>
<dbReference type="Gene3D" id="1.10.238.10">
    <property type="entry name" value="EF-hand"/>
    <property type="match status" value="1"/>
</dbReference>
<organism evidence="4 5">
    <name type="scientific">Coprinopsis marcescibilis</name>
    <name type="common">Agaric fungus</name>
    <name type="synonym">Psathyrella marcescibilis</name>
    <dbReference type="NCBI Taxonomy" id="230819"/>
    <lineage>
        <taxon>Eukaryota</taxon>
        <taxon>Fungi</taxon>
        <taxon>Dikarya</taxon>
        <taxon>Basidiomycota</taxon>
        <taxon>Agaricomycotina</taxon>
        <taxon>Agaricomycetes</taxon>
        <taxon>Agaricomycetidae</taxon>
        <taxon>Agaricales</taxon>
        <taxon>Agaricineae</taxon>
        <taxon>Psathyrellaceae</taxon>
        <taxon>Coprinopsis</taxon>
    </lineage>
</organism>
<dbReference type="AlphaFoldDB" id="A0A5C3KHQ2"/>
<evidence type="ECO:0000313" key="4">
    <source>
        <dbReference type="EMBL" id="TFK19447.1"/>
    </source>
</evidence>
<feature type="compositionally biased region" description="Low complexity" evidence="2">
    <location>
        <begin position="277"/>
        <end position="286"/>
    </location>
</feature>
<evidence type="ECO:0000259" key="3">
    <source>
        <dbReference type="PROSITE" id="PS50031"/>
    </source>
</evidence>
<dbReference type="EMBL" id="ML210340">
    <property type="protein sequence ID" value="TFK19447.1"/>
    <property type="molecule type" value="Genomic_DNA"/>
</dbReference>
<feature type="compositionally biased region" description="Acidic residues" evidence="2">
    <location>
        <begin position="622"/>
        <end position="635"/>
    </location>
</feature>
<evidence type="ECO:0000313" key="5">
    <source>
        <dbReference type="Proteomes" id="UP000307440"/>
    </source>
</evidence>
<feature type="region of interest" description="Disordered" evidence="2">
    <location>
        <begin position="609"/>
        <end position="635"/>
    </location>
</feature>
<accession>A0A5C3KHQ2</accession>
<name>A0A5C3KHQ2_COPMA</name>
<dbReference type="PROSITE" id="PS50031">
    <property type="entry name" value="EH"/>
    <property type="match status" value="1"/>
</dbReference>
<feature type="region of interest" description="Disordered" evidence="2">
    <location>
        <begin position="120"/>
        <end position="139"/>
    </location>
</feature>
<dbReference type="InterPro" id="IPR011992">
    <property type="entry name" value="EF-hand-dom_pair"/>
</dbReference>
<feature type="region of interest" description="Disordered" evidence="2">
    <location>
        <begin position="261"/>
        <end position="286"/>
    </location>
</feature>
<feature type="domain" description="EH" evidence="3">
    <location>
        <begin position="8"/>
        <end position="95"/>
    </location>
</feature>
<feature type="region of interest" description="Disordered" evidence="2">
    <location>
        <begin position="152"/>
        <end position="199"/>
    </location>
</feature>
<protein>
    <recommendedName>
        <fullName evidence="3">EH domain-containing protein</fullName>
    </recommendedName>
</protein>
<keyword evidence="5" id="KW-1185">Reference proteome</keyword>
<dbReference type="InterPro" id="IPR000261">
    <property type="entry name" value="EH_dom"/>
</dbReference>
<feature type="coiled-coil region" evidence="1">
    <location>
        <begin position="370"/>
        <end position="404"/>
    </location>
</feature>